<evidence type="ECO:0000313" key="9">
    <source>
        <dbReference type="EMBL" id="KAA6438332.1"/>
    </source>
</evidence>
<keyword evidence="5 8" id="KW-1133">Transmembrane helix</keyword>
<evidence type="ECO:0000256" key="2">
    <source>
        <dbReference type="ARBA" id="ARBA00022448"/>
    </source>
</evidence>
<proteinExistence type="inferred from homology"/>
<evidence type="ECO:0000256" key="1">
    <source>
        <dbReference type="ARBA" id="ARBA00004651"/>
    </source>
</evidence>
<feature type="transmembrane region" description="Helical" evidence="8">
    <location>
        <begin position="28"/>
        <end position="47"/>
    </location>
</feature>
<feature type="transmembrane region" description="Helical" evidence="8">
    <location>
        <begin position="136"/>
        <end position="154"/>
    </location>
</feature>
<dbReference type="GO" id="GO:0015128">
    <property type="term" value="F:gluconate transmembrane transporter activity"/>
    <property type="evidence" value="ECO:0007669"/>
    <property type="project" value="InterPro"/>
</dbReference>
<dbReference type="AlphaFoldDB" id="A0A5M8QW93"/>
<keyword evidence="2" id="KW-0813">Transport</keyword>
<dbReference type="PANTHER" id="PTHR30354:SF22">
    <property type="entry name" value="HIGH-AFFINITY GLUCONATE TRANSPORTER"/>
    <property type="match status" value="1"/>
</dbReference>
<dbReference type="OrthoDB" id="9787129at2"/>
<feature type="transmembrane region" description="Helical" evidence="8">
    <location>
        <begin position="298"/>
        <end position="316"/>
    </location>
</feature>
<evidence type="ECO:0000256" key="5">
    <source>
        <dbReference type="ARBA" id="ARBA00022989"/>
    </source>
</evidence>
<feature type="transmembrane region" description="Helical" evidence="8">
    <location>
        <begin position="218"/>
        <end position="241"/>
    </location>
</feature>
<gene>
    <name evidence="9" type="ORF">FEM33_16690</name>
</gene>
<evidence type="ECO:0000256" key="4">
    <source>
        <dbReference type="ARBA" id="ARBA00022692"/>
    </source>
</evidence>
<dbReference type="InterPro" id="IPR003474">
    <property type="entry name" value="Glcn_transporter"/>
</dbReference>
<dbReference type="NCBIfam" id="TIGR00791">
    <property type="entry name" value="gntP"/>
    <property type="match status" value="1"/>
</dbReference>
<dbReference type="EMBL" id="VBSN01000049">
    <property type="protein sequence ID" value="KAA6438332.1"/>
    <property type="molecule type" value="Genomic_DNA"/>
</dbReference>
<dbReference type="PIRSF" id="PIRSF002746">
    <property type="entry name" value="Gluconate_transporter"/>
    <property type="match status" value="1"/>
</dbReference>
<keyword evidence="10" id="KW-1185">Reference proteome</keyword>
<feature type="transmembrane region" description="Helical" evidence="8">
    <location>
        <begin position="336"/>
        <end position="365"/>
    </location>
</feature>
<name>A0A5M8QW93_9BACT</name>
<feature type="transmembrane region" description="Helical" evidence="8">
    <location>
        <begin position="174"/>
        <end position="197"/>
    </location>
</feature>
<dbReference type="Pfam" id="PF02447">
    <property type="entry name" value="GntP_permease"/>
    <property type="match status" value="1"/>
</dbReference>
<keyword evidence="4 8" id="KW-0812">Transmembrane</keyword>
<dbReference type="PANTHER" id="PTHR30354">
    <property type="entry name" value="GNT FAMILY GLUCONATE TRANSPORTER"/>
    <property type="match status" value="1"/>
</dbReference>
<accession>A0A5M8QW93</accession>
<keyword evidence="6 8" id="KW-0472">Membrane</keyword>
<reference evidence="9 10" key="1">
    <citation type="submission" date="2019-05" db="EMBL/GenBank/DDBJ databases">
        <authorList>
            <person name="Qu J.-H."/>
        </authorList>
    </citation>
    <scope>NUCLEOTIDE SEQUENCE [LARGE SCALE GENOMIC DNA]</scope>
    <source>
        <strain evidence="9 10">NS28</strain>
    </source>
</reference>
<protein>
    <submittedName>
        <fullName evidence="9">Gluconate transporter</fullName>
    </submittedName>
</protein>
<comment type="caution">
    <text evidence="9">The sequence shown here is derived from an EMBL/GenBank/DDBJ whole genome shotgun (WGS) entry which is preliminary data.</text>
</comment>
<dbReference type="Proteomes" id="UP000323994">
    <property type="component" value="Unassembled WGS sequence"/>
</dbReference>
<evidence type="ECO:0000256" key="6">
    <source>
        <dbReference type="ARBA" id="ARBA00023136"/>
    </source>
</evidence>
<comment type="similarity">
    <text evidence="7">Belongs to the GntP permease family.</text>
</comment>
<dbReference type="GO" id="GO:0005886">
    <property type="term" value="C:plasma membrane"/>
    <property type="evidence" value="ECO:0007669"/>
    <property type="project" value="UniProtKB-SubCell"/>
</dbReference>
<evidence type="ECO:0000313" key="10">
    <source>
        <dbReference type="Proteomes" id="UP000323994"/>
    </source>
</evidence>
<feature type="transmembrane region" description="Helical" evidence="8">
    <location>
        <begin position="54"/>
        <end position="76"/>
    </location>
</feature>
<feature type="transmembrane region" description="Helical" evidence="8">
    <location>
        <begin position="261"/>
        <end position="278"/>
    </location>
</feature>
<feature type="transmembrane region" description="Helical" evidence="8">
    <location>
        <begin position="377"/>
        <end position="400"/>
    </location>
</feature>
<feature type="transmembrane region" description="Helical" evidence="8">
    <location>
        <begin position="420"/>
        <end position="437"/>
    </location>
</feature>
<evidence type="ECO:0000256" key="8">
    <source>
        <dbReference type="SAM" id="Phobius"/>
    </source>
</evidence>
<evidence type="ECO:0000256" key="7">
    <source>
        <dbReference type="ARBA" id="ARBA00049663"/>
    </source>
</evidence>
<keyword evidence="3" id="KW-1003">Cell membrane</keyword>
<sequence length="440" mass="46791">MSLTITLTGILALIALISIVRLNTFLSFLAVTTGVGLALGLPVLSIVDSIQKGIGGTLGSITAIIALGAMLGKLVAQSGAAERIAFKLMEVVGTSNARWAFMLTGFIVGLPLFYSVGFMLLTPVVITVAYRYKLPALYIGLPMLASLSVTQGYLPPHPAPLAILKQFNASMGTTLFYGILISVPAILISGALFGSTLKKYTNLPNPAFIAPDLNLDKVPSTFTSFFTLLFPLLLIGISTLTSPFLPADLWITKTLLFTGEPIISMFLAVMLAIFTLGLRLGKSMQEVTDLLTGSMKDVAMLFLIFGGAGAFKQVLTDGGVNQSIADMMEHSTLHPYVLGWGMAALIRVCVGSSTVSGITTAGFMAPLLESTGADPNLMVLGIGAGSMMFSHVNDTGFWLFREYFQISMTDTLKTWSIMETLVSVTGLAGVMALHWFLSLL</sequence>
<dbReference type="RefSeq" id="WP_139013135.1">
    <property type="nucleotide sequence ID" value="NZ_VBSN01000049.1"/>
</dbReference>
<evidence type="ECO:0000256" key="3">
    <source>
        <dbReference type="ARBA" id="ARBA00022475"/>
    </source>
</evidence>
<organism evidence="9 10">
    <name type="scientific">Dyadobacter flavalbus</name>
    <dbReference type="NCBI Taxonomy" id="2579942"/>
    <lineage>
        <taxon>Bacteria</taxon>
        <taxon>Pseudomonadati</taxon>
        <taxon>Bacteroidota</taxon>
        <taxon>Cytophagia</taxon>
        <taxon>Cytophagales</taxon>
        <taxon>Spirosomataceae</taxon>
        <taxon>Dyadobacter</taxon>
    </lineage>
</organism>
<comment type="subcellular location">
    <subcellularLocation>
        <location evidence="1">Cell membrane</location>
        <topology evidence="1">Multi-pass membrane protein</topology>
    </subcellularLocation>
</comment>
<feature type="transmembrane region" description="Helical" evidence="8">
    <location>
        <begin position="96"/>
        <end position="129"/>
    </location>
</feature>